<dbReference type="InterPro" id="IPR015943">
    <property type="entry name" value="WD40/YVTN_repeat-like_dom_sf"/>
</dbReference>
<organism evidence="2 3">
    <name type="scientific">Bugula neritina</name>
    <name type="common">Brown bryozoan</name>
    <name type="synonym">Sertularia neritina</name>
    <dbReference type="NCBI Taxonomy" id="10212"/>
    <lineage>
        <taxon>Eukaryota</taxon>
        <taxon>Metazoa</taxon>
        <taxon>Spiralia</taxon>
        <taxon>Lophotrochozoa</taxon>
        <taxon>Bryozoa</taxon>
        <taxon>Gymnolaemata</taxon>
        <taxon>Cheilostomatida</taxon>
        <taxon>Flustrina</taxon>
        <taxon>Buguloidea</taxon>
        <taxon>Bugulidae</taxon>
        <taxon>Bugula</taxon>
    </lineage>
</organism>
<proteinExistence type="predicted"/>
<feature type="coiled-coil region" evidence="1">
    <location>
        <begin position="61"/>
        <end position="135"/>
    </location>
</feature>
<reference evidence="2" key="1">
    <citation type="submission" date="2020-06" db="EMBL/GenBank/DDBJ databases">
        <title>Draft genome of Bugula neritina, a colonial animal packing powerful symbionts and potential medicines.</title>
        <authorList>
            <person name="Rayko M."/>
        </authorList>
    </citation>
    <scope>NUCLEOTIDE SEQUENCE [LARGE SCALE GENOMIC DNA]</scope>
    <source>
        <strain evidence="2">Kwan_BN1</strain>
    </source>
</reference>
<dbReference type="SUPFAM" id="SSF101898">
    <property type="entry name" value="NHL repeat"/>
    <property type="match status" value="1"/>
</dbReference>
<evidence type="ECO:0000256" key="1">
    <source>
        <dbReference type="SAM" id="Coils"/>
    </source>
</evidence>
<dbReference type="Gene3D" id="2.130.10.10">
    <property type="entry name" value="YVTN repeat-like/Quinoprotein amine dehydrogenase"/>
    <property type="match status" value="1"/>
</dbReference>
<evidence type="ECO:0000313" key="2">
    <source>
        <dbReference type="EMBL" id="KAF6021662.1"/>
    </source>
</evidence>
<dbReference type="Proteomes" id="UP000593567">
    <property type="component" value="Unassembled WGS sequence"/>
</dbReference>
<evidence type="ECO:0000313" key="3">
    <source>
        <dbReference type="Proteomes" id="UP000593567"/>
    </source>
</evidence>
<accession>A0A7J7J663</accession>
<keyword evidence="3" id="KW-1185">Reference proteome</keyword>
<sequence length="440" mass="50034">MVFLGNTCKAKHFIVDQTQHHFRSLSSFKKEINSYLQTQLKTTTEKIDELYKVDKNIWRELDDQEQTCEKLVKQIRKLRKERIRQIKEESQELMQKVQGHRTKVTNQVEAFYNNLMLKRDELEKLQTEINRLLNADGNMAEKVKQTKIIPEKLNGIELGECFLSQPLSLIRSSDQSSTLIGASLVTIPSALTFLSEHKTNGQCYSAYHRQNGEILLGTEIGTRLLGRISKRPINYNKTDTSVAKVIEKNQTIYILQIEETTDKVEMCLSCDMANKHKLFQFERTSDSITSMAVSDKFVAVINPDTNQIILFDLITKQTEHFSLSFAVYDLQFLPDGNLLTVSGDTLFKFSIDNGNLTPIWACEEMVDSSGLCTDSNGLIYVTTCNSFKAMYIVSPEGELLQTLTHDKLPTNTAGVPSIQDGVLAIPGWDDNNLCLFKLEF</sequence>
<dbReference type="AlphaFoldDB" id="A0A7J7J663"/>
<keyword evidence="1" id="KW-0175">Coiled coil</keyword>
<protein>
    <submittedName>
        <fullName evidence="2">Uncharacterized protein</fullName>
    </submittedName>
</protein>
<gene>
    <name evidence="2" type="ORF">EB796_020022</name>
</gene>
<dbReference type="EMBL" id="VXIV02002983">
    <property type="protein sequence ID" value="KAF6021662.1"/>
    <property type="molecule type" value="Genomic_DNA"/>
</dbReference>
<comment type="caution">
    <text evidence="2">The sequence shown here is derived from an EMBL/GenBank/DDBJ whole genome shotgun (WGS) entry which is preliminary data.</text>
</comment>
<name>A0A7J7J663_BUGNE</name>